<keyword evidence="3 7" id="KW-0032">Aminotransferase</keyword>
<dbReference type="EMBL" id="FUYC01000030">
    <property type="protein sequence ID" value="SKA96966.1"/>
    <property type="molecule type" value="Genomic_DNA"/>
</dbReference>
<dbReference type="InterPro" id="IPR015421">
    <property type="entry name" value="PyrdxlP-dep_Trfase_major"/>
</dbReference>
<reference evidence="7 8" key="1">
    <citation type="submission" date="2017-02" db="EMBL/GenBank/DDBJ databases">
        <authorList>
            <person name="Peterson S.W."/>
        </authorList>
    </citation>
    <scope>NUCLEOTIDE SEQUENCE [LARGE SCALE GENOMIC DNA]</scope>
    <source>
        <strain evidence="7 8">DSM 16080</strain>
    </source>
</reference>
<dbReference type="Gene3D" id="3.90.1150.10">
    <property type="entry name" value="Aspartate Aminotransferase, domain 1"/>
    <property type="match status" value="1"/>
</dbReference>
<sequence>MHISERIRGLKPSATLTINAKTQQLRAQGREVVSLAVGEPDFSTPAHVIQAAKDALDNGKTRYTPVPGLPELRKAAAGYFQGFYGAEADAEHIICTAGGKQALYNLFMTLLDPGDEVLLPGPYWVSYPAMISLAGGVTKVVPTSEHNDFLVTVEDLEQHVTDNTRVLLLNSPSNPTGGVYTQEQLEELAAWAVSKDIFVISDEVYDRLVYAPAAPASLSPFWQRNPEHVAVVNALSKSFCLTGMRVGFALAHPELIKGMSKIQGQSTSNINSVTQYAALAAFNGSWDVLDRMTEAFARRRDYILETLGSWPGVTCPKPNGAFYVFPVLNALYKGDITDSTTLCTKLLEEAGVALVPGSAFGDDRCARISYAVSDDVLADSLDKIAKVLLG</sequence>
<accession>A0A1T4Y5F0</accession>
<evidence type="ECO:0000256" key="5">
    <source>
        <dbReference type="ARBA" id="ARBA00022898"/>
    </source>
</evidence>
<feature type="domain" description="Aminotransferase class I/classII large" evidence="6">
    <location>
        <begin position="31"/>
        <end position="381"/>
    </location>
</feature>
<keyword evidence="4 7" id="KW-0808">Transferase</keyword>
<dbReference type="FunFam" id="3.40.640.10:FF:000033">
    <property type="entry name" value="Aspartate aminotransferase"/>
    <property type="match status" value="1"/>
</dbReference>
<protein>
    <submittedName>
        <fullName evidence="7">L-aspartate aminotransferase apoenzyme</fullName>
    </submittedName>
</protein>
<dbReference type="PANTHER" id="PTHR46383">
    <property type="entry name" value="ASPARTATE AMINOTRANSFERASE"/>
    <property type="match status" value="1"/>
</dbReference>
<dbReference type="RefSeq" id="WP_078718343.1">
    <property type="nucleotide sequence ID" value="NZ_FUYC01000030.1"/>
</dbReference>
<dbReference type="SUPFAM" id="SSF53383">
    <property type="entry name" value="PLP-dependent transferases"/>
    <property type="match status" value="1"/>
</dbReference>
<evidence type="ECO:0000313" key="8">
    <source>
        <dbReference type="Proteomes" id="UP000190027"/>
    </source>
</evidence>
<dbReference type="Gene3D" id="3.40.640.10">
    <property type="entry name" value="Type I PLP-dependent aspartate aminotransferase-like (Major domain)"/>
    <property type="match status" value="1"/>
</dbReference>
<dbReference type="CDD" id="cd00609">
    <property type="entry name" value="AAT_like"/>
    <property type="match status" value="1"/>
</dbReference>
<dbReference type="PANTHER" id="PTHR46383:SF1">
    <property type="entry name" value="ASPARTATE AMINOTRANSFERASE"/>
    <property type="match status" value="1"/>
</dbReference>
<dbReference type="GO" id="GO:0006520">
    <property type="term" value="P:amino acid metabolic process"/>
    <property type="evidence" value="ECO:0007669"/>
    <property type="project" value="InterPro"/>
</dbReference>
<dbReference type="PRINTS" id="PR00753">
    <property type="entry name" value="ACCSYNTHASE"/>
</dbReference>
<dbReference type="InterPro" id="IPR050596">
    <property type="entry name" value="AspAT/PAT-like"/>
</dbReference>
<dbReference type="GO" id="GO:0030170">
    <property type="term" value="F:pyridoxal phosphate binding"/>
    <property type="evidence" value="ECO:0007669"/>
    <property type="project" value="InterPro"/>
</dbReference>
<evidence type="ECO:0000313" key="7">
    <source>
        <dbReference type="EMBL" id="SKA96966.1"/>
    </source>
</evidence>
<proteinExistence type="inferred from homology"/>
<dbReference type="InterPro" id="IPR015424">
    <property type="entry name" value="PyrdxlP-dep_Trfase"/>
</dbReference>
<keyword evidence="5" id="KW-0663">Pyridoxal phosphate</keyword>
<keyword evidence="8" id="KW-1185">Reference proteome</keyword>
<dbReference type="Pfam" id="PF00155">
    <property type="entry name" value="Aminotran_1_2"/>
    <property type="match status" value="1"/>
</dbReference>
<dbReference type="AlphaFoldDB" id="A0A1T4Y5F0"/>
<dbReference type="GO" id="GO:0008483">
    <property type="term" value="F:transaminase activity"/>
    <property type="evidence" value="ECO:0007669"/>
    <property type="project" value="UniProtKB-KW"/>
</dbReference>
<name>A0A1T4Y5F0_9BACT</name>
<evidence type="ECO:0000259" key="6">
    <source>
        <dbReference type="Pfam" id="PF00155"/>
    </source>
</evidence>
<gene>
    <name evidence="7" type="ORF">SAMN02745704_02802</name>
</gene>
<evidence type="ECO:0000256" key="1">
    <source>
        <dbReference type="ARBA" id="ARBA00001933"/>
    </source>
</evidence>
<dbReference type="InterPro" id="IPR004839">
    <property type="entry name" value="Aminotransferase_I/II_large"/>
</dbReference>
<evidence type="ECO:0000256" key="4">
    <source>
        <dbReference type="ARBA" id="ARBA00022679"/>
    </source>
</evidence>
<organism evidence="7 8">
    <name type="scientific">Paucidesulfovibrio gracilis DSM 16080</name>
    <dbReference type="NCBI Taxonomy" id="1121449"/>
    <lineage>
        <taxon>Bacteria</taxon>
        <taxon>Pseudomonadati</taxon>
        <taxon>Thermodesulfobacteriota</taxon>
        <taxon>Desulfovibrionia</taxon>
        <taxon>Desulfovibrionales</taxon>
        <taxon>Desulfovibrionaceae</taxon>
        <taxon>Paucidesulfovibrio</taxon>
    </lineage>
</organism>
<comment type="cofactor">
    <cofactor evidence="1">
        <name>pyridoxal 5'-phosphate</name>
        <dbReference type="ChEBI" id="CHEBI:597326"/>
    </cofactor>
</comment>
<evidence type="ECO:0000256" key="2">
    <source>
        <dbReference type="ARBA" id="ARBA00007441"/>
    </source>
</evidence>
<evidence type="ECO:0000256" key="3">
    <source>
        <dbReference type="ARBA" id="ARBA00022576"/>
    </source>
</evidence>
<dbReference type="OrthoDB" id="9804474at2"/>
<dbReference type="Proteomes" id="UP000190027">
    <property type="component" value="Unassembled WGS sequence"/>
</dbReference>
<dbReference type="STRING" id="1121449.SAMN02745704_02802"/>
<comment type="similarity">
    <text evidence="2">Belongs to the class-I pyridoxal-phosphate-dependent aminotransferase family.</text>
</comment>
<dbReference type="InterPro" id="IPR015422">
    <property type="entry name" value="PyrdxlP-dep_Trfase_small"/>
</dbReference>